<keyword evidence="3" id="KW-1185">Reference proteome</keyword>
<reference evidence="2 3" key="1">
    <citation type="journal article" date="2015" name="Stand. Genomic Sci.">
        <title>Genomic Encyclopedia of Bacterial and Archaeal Type Strains, Phase III: the genomes of soil and plant-associated and newly described type strains.</title>
        <authorList>
            <person name="Whitman W.B."/>
            <person name="Woyke T."/>
            <person name="Klenk H.P."/>
            <person name="Zhou Y."/>
            <person name="Lilburn T.G."/>
            <person name="Beck B.J."/>
            <person name="De Vos P."/>
            <person name="Vandamme P."/>
            <person name="Eisen J.A."/>
            <person name="Garrity G."/>
            <person name="Hugenholtz P."/>
            <person name="Kyrpides N.C."/>
        </authorList>
    </citation>
    <scope>NUCLEOTIDE SEQUENCE [LARGE SCALE GENOMIC DNA]</scope>
    <source>
        <strain evidence="2 3">CGMCC 1.5364</strain>
    </source>
</reference>
<keyword evidence="1" id="KW-1133">Transmembrane helix</keyword>
<dbReference type="EMBL" id="VLKU01000008">
    <property type="protein sequence ID" value="TWI32726.1"/>
    <property type="molecule type" value="Genomic_DNA"/>
</dbReference>
<feature type="transmembrane region" description="Helical" evidence="1">
    <location>
        <begin position="12"/>
        <end position="30"/>
    </location>
</feature>
<gene>
    <name evidence="2" type="ORF">IQ24_02601</name>
</gene>
<dbReference type="OrthoDB" id="7775871at2"/>
<organism evidence="2 3">
    <name type="scientific">Paracoccus sulfuroxidans</name>
    <dbReference type="NCBI Taxonomy" id="384678"/>
    <lineage>
        <taxon>Bacteria</taxon>
        <taxon>Pseudomonadati</taxon>
        <taxon>Pseudomonadota</taxon>
        <taxon>Alphaproteobacteria</taxon>
        <taxon>Rhodobacterales</taxon>
        <taxon>Paracoccaceae</taxon>
        <taxon>Paracoccus</taxon>
    </lineage>
</organism>
<proteinExistence type="predicted"/>
<comment type="caution">
    <text evidence="2">The sequence shown here is derived from an EMBL/GenBank/DDBJ whole genome shotgun (WGS) entry which is preliminary data.</text>
</comment>
<sequence>MAFDFIQGAVQPIIVDALLWGALAVIAWLMRLMPERWRVEIEEKHRLALHKALDTAVGLVLDTAQRHPGIAIPDAAITRGLGYVRNSVPGAIRKLGPSQQQLEAMLRSKLQTALDEATGRDRLAEALKRAGA</sequence>
<keyword evidence="1" id="KW-0472">Membrane</keyword>
<protein>
    <submittedName>
        <fullName evidence="2">Uncharacterized protein</fullName>
    </submittedName>
</protein>
<evidence type="ECO:0000256" key="1">
    <source>
        <dbReference type="SAM" id="Phobius"/>
    </source>
</evidence>
<name>A0A562NLV6_9RHOB</name>
<evidence type="ECO:0000313" key="2">
    <source>
        <dbReference type="EMBL" id="TWI32726.1"/>
    </source>
</evidence>
<dbReference type="AlphaFoldDB" id="A0A562NLV6"/>
<keyword evidence="1" id="KW-0812">Transmembrane</keyword>
<evidence type="ECO:0000313" key="3">
    <source>
        <dbReference type="Proteomes" id="UP000316225"/>
    </source>
</evidence>
<dbReference type="Proteomes" id="UP000316225">
    <property type="component" value="Unassembled WGS sequence"/>
</dbReference>
<dbReference type="RefSeq" id="WP_145398508.1">
    <property type="nucleotide sequence ID" value="NZ_VLKU01000008.1"/>
</dbReference>
<accession>A0A562NLV6</accession>